<gene>
    <name evidence="7" type="primary">RPA49</name>
    <name evidence="7" type="ORF">HETSPECPRED_005149</name>
</gene>
<proteinExistence type="inferred from homology"/>
<dbReference type="PANTHER" id="PTHR14440">
    <property type="entry name" value="DNA-DIRECTED RNA POLYMERASE I SUBUNIT RPA49"/>
    <property type="match status" value="1"/>
</dbReference>
<comment type="similarity">
    <text evidence="2">Belongs to the eukaryotic RPA49/POLR1E RNA polymerase subunit family.</text>
</comment>
<comment type="subcellular location">
    <subcellularLocation>
        <location evidence="1">Nucleus</location>
        <location evidence="1">Nucleolus</location>
    </subcellularLocation>
</comment>
<protein>
    <submittedName>
        <fullName evidence="7">DNA-directed RNA polymerase I subunit rpa49</fullName>
    </submittedName>
</protein>
<evidence type="ECO:0000313" key="8">
    <source>
        <dbReference type="Proteomes" id="UP000664521"/>
    </source>
</evidence>
<evidence type="ECO:0000256" key="3">
    <source>
        <dbReference type="ARBA" id="ARBA00022478"/>
    </source>
</evidence>
<evidence type="ECO:0000256" key="1">
    <source>
        <dbReference type="ARBA" id="ARBA00004604"/>
    </source>
</evidence>
<evidence type="ECO:0000313" key="7">
    <source>
        <dbReference type="EMBL" id="CAF9922783.1"/>
    </source>
</evidence>
<sequence>MSDKKRKRESQGKSERPHKKIAGSTTGPDTVNVSLLQDVNEWTPLLASTPGLILRPEISFKPYTKSRPQKSRSSITSKEILLHSSNHPKLDYVGQETETENGDSFIKHYVGVYDPSDETLQLVPARKVIIRSTLKTTAPTSPVAEEEDNKSVPNYVSARNTLGLTFGTKKSQKAIRSLTENNIVPTKSKPGAALDPLASAIMDSMAASIADMPSRETMQAEATSNKPIPKPNLEAEKPAEVYTLDDLVGLQALRSMQVKEWIDKENDGEEITTRSRFVSARIARMVKAEEVKELKALKYLLLLIEWYWALTKTGQGSSATLNVPEKEQWGTVLPGWDNAAIAAVERRFTERGERTLNKWHTNLLLTHILALALAIDNCNVDVHDIREDLHLDNKEISTLYKELGAPLSAPSETHLKKLQLSKSDAQKSGHRVASLKLPLKLPKVRIAGARGPRR</sequence>
<dbReference type="GO" id="GO:0000428">
    <property type="term" value="C:DNA-directed RNA polymerase complex"/>
    <property type="evidence" value="ECO:0007669"/>
    <property type="project" value="UniProtKB-KW"/>
</dbReference>
<evidence type="ECO:0000256" key="2">
    <source>
        <dbReference type="ARBA" id="ARBA00009430"/>
    </source>
</evidence>
<organism evidence="7 8">
    <name type="scientific">Heterodermia speciosa</name>
    <dbReference type="NCBI Taxonomy" id="116794"/>
    <lineage>
        <taxon>Eukaryota</taxon>
        <taxon>Fungi</taxon>
        <taxon>Dikarya</taxon>
        <taxon>Ascomycota</taxon>
        <taxon>Pezizomycotina</taxon>
        <taxon>Lecanoromycetes</taxon>
        <taxon>OSLEUM clade</taxon>
        <taxon>Lecanoromycetidae</taxon>
        <taxon>Caliciales</taxon>
        <taxon>Physciaceae</taxon>
        <taxon>Heterodermia</taxon>
    </lineage>
</organism>
<dbReference type="Pfam" id="PF06870">
    <property type="entry name" value="RNA_pol_I_A49"/>
    <property type="match status" value="1"/>
</dbReference>
<keyword evidence="8" id="KW-1185">Reference proteome</keyword>
<comment type="caution">
    <text evidence="7">The sequence shown here is derived from an EMBL/GenBank/DDBJ whole genome shotgun (WGS) entry which is preliminary data.</text>
</comment>
<dbReference type="GO" id="GO:0003677">
    <property type="term" value="F:DNA binding"/>
    <property type="evidence" value="ECO:0007669"/>
    <property type="project" value="InterPro"/>
</dbReference>
<dbReference type="GO" id="GO:0005730">
    <property type="term" value="C:nucleolus"/>
    <property type="evidence" value="ECO:0007669"/>
    <property type="project" value="UniProtKB-SubCell"/>
</dbReference>
<keyword evidence="4" id="KW-0804">Transcription</keyword>
<dbReference type="EMBL" id="CAJPDS010000031">
    <property type="protein sequence ID" value="CAF9922783.1"/>
    <property type="molecule type" value="Genomic_DNA"/>
</dbReference>
<keyword evidence="5" id="KW-0539">Nucleus</keyword>
<keyword evidence="3 7" id="KW-0240">DNA-directed RNA polymerase</keyword>
<evidence type="ECO:0000256" key="4">
    <source>
        <dbReference type="ARBA" id="ARBA00023163"/>
    </source>
</evidence>
<dbReference type="AlphaFoldDB" id="A0A8H3FIV9"/>
<dbReference type="Proteomes" id="UP000664521">
    <property type="component" value="Unassembled WGS sequence"/>
</dbReference>
<name>A0A8H3FIV9_9LECA</name>
<dbReference type="GO" id="GO:0006351">
    <property type="term" value="P:DNA-templated transcription"/>
    <property type="evidence" value="ECO:0007669"/>
    <property type="project" value="InterPro"/>
</dbReference>
<accession>A0A8H3FIV9</accession>
<evidence type="ECO:0000256" key="5">
    <source>
        <dbReference type="ARBA" id="ARBA00023242"/>
    </source>
</evidence>
<evidence type="ECO:0000256" key="6">
    <source>
        <dbReference type="SAM" id="MobiDB-lite"/>
    </source>
</evidence>
<dbReference type="OrthoDB" id="532500at2759"/>
<feature type="compositionally biased region" description="Basic and acidic residues" evidence="6">
    <location>
        <begin position="1"/>
        <end position="15"/>
    </location>
</feature>
<reference evidence="7" key="1">
    <citation type="submission" date="2021-03" db="EMBL/GenBank/DDBJ databases">
        <authorList>
            <person name="Tagirdzhanova G."/>
        </authorList>
    </citation>
    <scope>NUCLEOTIDE SEQUENCE</scope>
</reference>
<dbReference type="InterPro" id="IPR009668">
    <property type="entry name" value="RNA_pol-assoc_fac_A49-like"/>
</dbReference>
<feature type="region of interest" description="Disordered" evidence="6">
    <location>
        <begin position="1"/>
        <end position="30"/>
    </location>
</feature>